<dbReference type="InterPro" id="IPR027417">
    <property type="entry name" value="P-loop_NTPase"/>
</dbReference>
<dbReference type="GO" id="GO:0005774">
    <property type="term" value="C:vacuolar membrane"/>
    <property type="evidence" value="ECO:0007669"/>
    <property type="project" value="UniProtKB-SubCell"/>
</dbReference>
<dbReference type="CDD" id="cd18603">
    <property type="entry name" value="ABC_6TM_MRP1_2_3_6_D2_like"/>
    <property type="match status" value="1"/>
</dbReference>
<feature type="transmembrane region" description="Helical" evidence="13">
    <location>
        <begin position="978"/>
        <end position="1001"/>
    </location>
</feature>
<comment type="subcellular location">
    <subcellularLocation>
        <location evidence="1">Vacuole membrane</location>
        <topology evidence="1">Multi-pass membrane protein</topology>
    </subcellularLocation>
</comment>
<evidence type="ECO:0000256" key="8">
    <source>
        <dbReference type="ARBA" id="ARBA00022840"/>
    </source>
</evidence>
<feature type="transmembrane region" description="Helical" evidence="13">
    <location>
        <begin position="20"/>
        <end position="40"/>
    </location>
</feature>
<dbReference type="PROSITE" id="PS50893">
    <property type="entry name" value="ABC_TRANSPORTER_2"/>
    <property type="match status" value="2"/>
</dbReference>
<evidence type="ECO:0000256" key="6">
    <source>
        <dbReference type="ARBA" id="ARBA00022737"/>
    </source>
</evidence>
<evidence type="ECO:0000256" key="13">
    <source>
        <dbReference type="SAM" id="Phobius"/>
    </source>
</evidence>
<dbReference type="Proteomes" id="UP001175271">
    <property type="component" value="Unassembled WGS sequence"/>
</dbReference>
<evidence type="ECO:0000256" key="4">
    <source>
        <dbReference type="ARBA" id="ARBA00022554"/>
    </source>
</evidence>
<evidence type="ECO:0000256" key="12">
    <source>
        <dbReference type="ARBA" id="ARBA00047523"/>
    </source>
</evidence>
<keyword evidence="7" id="KW-0547">Nucleotide-binding</keyword>
<dbReference type="EMBL" id="JAUCMV010000005">
    <property type="protein sequence ID" value="KAK0398873.1"/>
    <property type="molecule type" value="Genomic_DNA"/>
</dbReference>
<dbReference type="FunFam" id="3.40.50.300:FF:000293">
    <property type="entry name" value="ATP binding cassette subfamily C member 1"/>
    <property type="match status" value="1"/>
</dbReference>
<dbReference type="SUPFAM" id="SSF52540">
    <property type="entry name" value="P-loop containing nucleoside triphosphate hydrolases"/>
    <property type="match status" value="2"/>
</dbReference>
<evidence type="ECO:0000259" key="14">
    <source>
        <dbReference type="PROSITE" id="PS50893"/>
    </source>
</evidence>
<feature type="transmembrane region" description="Helical" evidence="13">
    <location>
        <begin position="118"/>
        <end position="136"/>
    </location>
</feature>
<gene>
    <name evidence="16" type="ORF">QR680_002791</name>
</gene>
<reference evidence="16" key="1">
    <citation type="submission" date="2023-06" db="EMBL/GenBank/DDBJ databases">
        <title>Genomic analysis of the entomopathogenic nematode Steinernema hermaphroditum.</title>
        <authorList>
            <person name="Schwarz E.M."/>
            <person name="Heppert J.K."/>
            <person name="Baniya A."/>
            <person name="Schwartz H.T."/>
            <person name="Tan C.-H."/>
            <person name="Antoshechkin I."/>
            <person name="Sternberg P.W."/>
            <person name="Goodrich-Blair H."/>
            <person name="Dillman A.R."/>
        </authorList>
    </citation>
    <scope>NUCLEOTIDE SEQUENCE</scope>
    <source>
        <strain evidence="16">PS9179</strain>
        <tissue evidence="16">Whole animal</tissue>
    </source>
</reference>
<evidence type="ECO:0000256" key="9">
    <source>
        <dbReference type="ARBA" id="ARBA00022989"/>
    </source>
</evidence>
<feature type="domain" description="ABC transmembrane type-1" evidence="15">
    <location>
        <begin position="938"/>
        <end position="1220"/>
    </location>
</feature>
<feature type="transmembrane region" description="Helical" evidence="13">
    <location>
        <begin position="1161"/>
        <end position="1183"/>
    </location>
</feature>
<evidence type="ECO:0000256" key="10">
    <source>
        <dbReference type="ARBA" id="ARBA00023136"/>
    </source>
</evidence>
<dbReference type="Gene3D" id="1.20.1560.10">
    <property type="entry name" value="ABC transporter type 1, transmembrane domain"/>
    <property type="match status" value="2"/>
</dbReference>
<dbReference type="GO" id="GO:0000323">
    <property type="term" value="C:lytic vacuole"/>
    <property type="evidence" value="ECO:0007669"/>
    <property type="project" value="UniProtKB-ARBA"/>
</dbReference>
<protein>
    <recommendedName>
        <fullName evidence="11">ABC-type glutathione-S-conjugate transporter</fullName>
        <ecNumber evidence="11">7.6.2.3</ecNumber>
    </recommendedName>
</protein>
<proteinExistence type="inferred from homology"/>
<dbReference type="SMART" id="SM00382">
    <property type="entry name" value="AAA"/>
    <property type="match status" value="2"/>
</dbReference>
<dbReference type="GO" id="GO:0005524">
    <property type="term" value="F:ATP binding"/>
    <property type="evidence" value="ECO:0007669"/>
    <property type="project" value="UniProtKB-KW"/>
</dbReference>
<feature type="transmembrane region" description="Helical" evidence="13">
    <location>
        <begin position="1076"/>
        <end position="1096"/>
    </location>
</feature>
<evidence type="ECO:0000256" key="2">
    <source>
        <dbReference type="ARBA" id="ARBA00009726"/>
    </source>
</evidence>
<feature type="transmembrane region" description="Helical" evidence="13">
    <location>
        <begin position="548"/>
        <end position="573"/>
    </location>
</feature>
<dbReference type="Gene3D" id="3.40.50.300">
    <property type="entry name" value="P-loop containing nucleotide triphosphate hydrolases"/>
    <property type="match status" value="2"/>
</dbReference>
<keyword evidence="8" id="KW-0067">ATP-binding</keyword>
<dbReference type="GO" id="GO:0016887">
    <property type="term" value="F:ATP hydrolysis activity"/>
    <property type="evidence" value="ECO:0007669"/>
    <property type="project" value="InterPro"/>
</dbReference>
<dbReference type="CDD" id="cd03244">
    <property type="entry name" value="ABCC_MRP_domain2"/>
    <property type="match status" value="1"/>
</dbReference>
<comment type="catalytic activity">
    <reaction evidence="12">
        <text>leukotriene C4(in) + ATP + H2O = leukotriene C4(out) + ADP + phosphate + H(+)</text>
        <dbReference type="Rhea" id="RHEA:38963"/>
        <dbReference type="ChEBI" id="CHEBI:15377"/>
        <dbReference type="ChEBI" id="CHEBI:15378"/>
        <dbReference type="ChEBI" id="CHEBI:30616"/>
        <dbReference type="ChEBI" id="CHEBI:43474"/>
        <dbReference type="ChEBI" id="CHEBI:57973"/>
        <dbReference type="ChEBI" id="CHEBI:456216"/>
    </reaction>
    <physiologicalReaction direction="left-to-right" evidence="12">
        <dbReference type="Rhea" id="RHEA:38964"/>
    </physiologicalReaction>
</comment>
<dbReference type="FunFam" id="1.20.1560.10:FF:000020">
    <property type="entry name" value="ABC metal ion transporter"/>
    <property type="match status" value="1"/>
</dbReference>
<feature type="transmembrane region" description="Helical" evidence="13">
    <location>
        <begin position="507"/>
        <end position="536"/>
    </location>
</feature>
<evidence type="ECO:0000256" key="7">
    <source>
        <dbReference type="ARBA" id="ARBA00022741"/>
    </source>
</evidence>
<evidence type="ECO:0000313" key="16">
    <source>
        <dbReference type="EMBL" id="KAK0398873.1"/>
    </source>
</evidence>
<comment type="caution">
    <text evidence="16">The sequence shown here is derived from an EMBL/GenBank/DDBJ whole genome shotgun (WGS) entry which is preliminary data.</text>
</comment>
<evidence type="ECO:0000313" key="17">
    <source>
        <dbReference type="Proteomes" id="UP001175271"/>
    </source>
</evidence>
<dbReference type="InterPro" id="IPR003593">
    <property type="entry name" value="AAA+_ATPase"/>
</dbReference>
<keyword evidence="17" id="KW-1185">Reference proteome</keyword>
<feature type="transmembrane region" description="Helical" evidence="13">
    <location>
        <begin position="414"/>
        <end position="442"/>
    </location>
</feature>
<keyword evidence="9 13" id="KW-1133">Transmembrane helix</keyword>
<keyword evidence="5 13" id="KW-0812">Transmembrane</keyword>
<feature type="domain" description="ABC transporter" evidence="14">
    <location>
        <begin position="1256"/>
        <end position="1492"/>
    </location>
</feature>
<keyword evidence="3" id="KW-0813">Transport</keyword>
<dbReference type="Pfam" id="PF00664">
    <property type="entry name" value="ABC_membrane"/>
    <property type="match status" value="2"/>
</dbReference>
<dbReference type="CDD" id="cd18595">
    <property type="entry name" value="ABC_6TM_MRP1_2_3_6_D1_like"/>
    <property type="match status" value="1"/>
</dbReference>
<dbReference type="InterPro" id="IPR003439">
    <property type="entry name" value="ABC_transporter-like_ATP-bd"/>
</dbReference>
<sequence>MIDVDSVLCDHTTTQQGCVHHSYLVAVPTATLFLLAPLLIHHLRRSKNGVLSANSPNSFRIVLCAVQCVVVASLFVFGLFEHLSGREQSRLELLYPLPLGTALLLALGLLVACHHSGVLTSGVLFVFWLLLAVCGVPEFRKVLEVVGQDILSHPRLFLFGVHYIICCVQLSLSCFADKLQDRAHSEKESPELHSSFLNQITFQWFDQLTWKGFRRPLSTDDLWNLNESDRSASTVAAFDVHWKEAVRNAEREAKARRSAAGSAEEQLLPEDANPRPSVLIPLLKTYKWSVLGACSLKLLHDVLVFFVPQLLSHLIAFIEQPTQPQWIGVGIAVAMFLANLVQSFLEHQLEFLLARVSFNLNSVLISTIYSKAMRLSQAARRHRTIGEIVNLMSVDVGSFEEMCTFSMYVWSSPLVIVVALVFLFHLLGVAVLISVVVLLLTVPFNIWITQQMDEVQDKRMAVKDERVKLMSEVLNGIKVVKFQAWETSMERQISEIRDREMALLRRVALLNAAQSVSWTCTPFFISASCFAAFVLLDPVNHVLTPEVTFVAIAYFNIIRFPLACCAMVIGNLTRFLVSNRRIKTFLGEEEVDNYVLPGPHKDGTVVVSNGTFTWSRDNAPCLRGFDLRVRRGELIAVVGKVGAGKSSLLSALLGEMTKTAGDVHVDGSLAFVSQQAWIQNATVEANILFGRQRDQKFYERVIEACALKPDLETLAAGDQTEIGEKGINLSGGQKQRVNLARAVYAQKDVYLLDDPLSAVDSHVAKHLFENVISSKTGVLRKKTRILVTHGLGFLKDCDRIVVIKDGAISEMGSYKELVTSQGAFADFLEEYLVEQAQRRFSAEEPSEDIEEVLTELEEFSPSTKHRLQSQISVISCQESVPESVVRRRLTSDEGAPKEEVDEAQKNAKLIEEEEVESGHVKMSIYLDYFRSVGLCFIFFFFVAYAFQSSFGVLGNLWLAKWSDHSSTNATTADTYYSLSVYTGLGLLQSMFGCVASISTALSMLRASRFIHEGLLRNVLRLPMAFFDATPIGRILNRFGKDIEATDHELPGYVDEVIYALWESVAAIVIIASNTIILLPVIGILLFFYAVVLVFYVRTSRQLQRLQATTRSPIYSHFQESLQGVSTIRAYRAVDRFVGDSQRKVDFNIQCHYPSEVATGWFAVRLELVGNAIVLCAALFAVFFRDSASVSAGFVGLSVSYALTITQTLNFAVRMSSGMETHIVSVERIKEYAEKPREGSATVENVPPKSWPVSGAIEIDNLKLRYRAGLDLVLKGISAKIASGEKIGIVGRTGAGKSSLTLALFRIVEPESGRILVDGRDISQMGLAELRSRLTIVPQDPVLFSGTLRMNLDPFGDFDDAAIWEALDAVATLRQLVAETLSGGLGHLIAESGDNLSVGQRQLICLARALLQRSRILVLDEAAAALDVETDALLQQTIRDNFRHATVLTIAHRLNTVIDYDRILVLDHGHIIEFDAPQALLARSDSVFFSMAREAGLV</sequence>
<evidence type="ECO:0000256" key="11">
    <source>
        <dbReference type="ARBA" id="ARBA00024220"/>
    </source>
</evidence>
<feature type="transmembrane region" description="Helical" evidence="13">
    <location>
        <begin position="1189"/>
        <end position="1212"/>
    </location>
</feature>
<dbReference type="InterPro" id="IPR050173">
    <property type="entry name" value="ABC_transporter_C-like"/>
</dbReference>
<dbReference type="FunFam" id="3.40.50.300:FF:000074">
    <property type="entry name" value="Multidrug resistance-associated protein 5 isoform 1"/>
    <property type="match status" value="1"/>
</dbReference>
<feature type="transmembrane region" description="Helical" evidence="13">
    <location>
        <begin position="61"/>
        <end position="81"/>
    </location>
</feature>
<evidence type="ECO:0000259" key="15">
    <source>
        <dbReference type="PROSITE" id="PS50929"/>
    </source>
</evidence>
<dbReference type="SUPFAM" id="SSF90123">
    <property type="entry name" value="ABC transporter transmembrane region"/>
    <property type="match status" value="2"/>
</dbReference>
<name>A0AA39H433_9BILA</name>
<evidence type="ECO:0000256" key="3">
    <source>
        <dbReference type="ARBA" id="ARBA00022448"/>
    </source>
</evidence>
<dbReference type="GO" id="GO:0015431">
    <property type="term" value="F:ABC-type glutathione S-conjugate transporter activity"/>
    <property type="evidence" value="ECO:0007669"/>
    <property type="project" value="UniProtKB-EC"/>
</dbReference>
<dbReference type="InterPro" id="IPR011527">
    <property type="entry name" value="ABC1_TM_dom"/>
</dbReference>
<feature type="transmembrane region" description="Helical" evidence="13">
    <location>
        <begin position="93"/>
        <end position="111"/>
    </location>
</feature>
<feature type="transmembrane region" description="Helical" evidence="13">
    <location>
        <begin position="324"/>
        <end position="345"/>
    </location>
</feature>
<dbReference type="InterPro" id="IPR017871">
    <property type="entry name" value="ABC_transporter-like_CS"/>
</dbReference>
<accession>A0AA39H433</accession>
<feature type="domain" description="ABC transporter" evidence="14">
    <location>
        <begin position="605"/>
        <end position="830"/>
    </location>
</feature>
<dbReference type="PROSITE" id="PS50929">
    <property type="entry name" value="ABC_TM1F"/>
    <property type="match status" value="2"/>
</dbReference>
<evidence type="ECO:0000256" key="1">
    <source>
        <dbReference type="ARBA" id="ARBA00004128"/>
    </source>
</evidence>
<organism evidence="16 17">
    <name type="scientific">Steinernema hermaphroditum</name>
    <dbReference type="NCBI Taxonomy" id="289476"/>
    <lineage>
        <taxon>Eukaryota</taxon>
        <taxon>Metazoa</taxon>
        <taxon>Ecdysozoa</taxon>
        <taxon>Nematoda</taxon>
        <taxon>Chromadorea</taxon>
        <taxon>Rhabditida</taxon>
        <taxon>Tylenchina</taxon>
        <taxon>Panagrolaimomorpha</taxon>
        <taxon>Strongyloidoidea</taxon>
        <taxon>Steinernematidae</taxon>
        <taxon>Steinernema</taxon>
    </lineage>
</organism>
<dbReference type="Pfam" id="PF00005">
    <property type="entry name" value="ABC_tran"/>
    <property type="match status" value="2"/>
</dbReference>
<dbReference type="FunFam" id="1.20.1560.10:FF:000001">
    <property type="entry name" value="ATP-binding cassette subfamily C member 1"/>
    <property type="match status" value="1"/>
</dbReference>
<dbReference type="InterPro" id="IPR036640">
    <property type="entry name" value="ABC1_TM_sf"/>
</dbReference>
<feature type="domain" description="ABC transmembrane type-1" evidence="15">
    <location>
        <begin position="291"/>
        <end position="574"/>
    </location>
</feature>
<dbReference type="EC" id="7.6.2.3" evidence="11"/>
<keyword evidence="6" id="KW-0677">Repeat</keyword>
<dbReference type="PANTHER" id="PTHR24223:SF443">
    <property type="entry name" value="MULTIDRUG-RESISTANCE LIKE PROTEIN 1, ISOFORM I"/>
    <property type="match status" value="1"/>
</dbReference>
<feature type="transmembrane region" description="Helical" evidence="13">
    <location>
        <begin position="931"/>
        <end position="958"/>
    </location>
</feature>
<keyword evidence="4" id="KW-0926">Vacuole</keyword>
<dbReference type="CDD" id="cd03250">
    <property type="entry name" value="ABCC_MRP_domain1"/>
    <property type="match status" value="1"/>
</dbReference>
<keyword evidence="10 13" id="KW-0472">Membrane</keyword>
<dbReference type="PANTHER" id="PTHR24223">
    <property type="entry name" value="ATP-BINDING CASSETTE SUB-FAMILY C"/>
    <property type="match status" value="1"/>
</dbReference>
<evidence type="ECO:0000256" key="5">
    <source>
        <dbReference type="ARBA" id="ARBA00022692"/>
    </source>
</evidence>
<dbReference type="PROSITE" id="PS00211">
    <property type="entry name" value="ABC_TRANSPORTER_1"/>
    <property type="match status" value="2"/>
</dbReference>
<comment type="similarity">
    <text evidence="2">Belongs to the ABC transporter superfamily. ABCC family. Conjugate transporter (TC 3.A.1.208) subfamily.</text>
</comment>